<dbReference type="InterPro" id="IPR016467">
    <property type="entry name" value="DNA_recomb/repair_RecA-like"/>
</dbReference>
<proteinExistence type="predicted"/>
<keyword evidence="6" id="KW-1185">Reference proteome</keyword>
<dbReference type="GO" id="GO:0005524">
    <property type="term" value="F:ATP binding"/>
    <property type="evidence" value="ECO:0007669"/>
    <property type="project" value="UniProtKB-KW"/>
</dbReference>
<dbReference type="Pfam" id="PF14520">
    <property type="entry name" value="HHH_5"/>
    <property type="match status" value="1"/>
</dbReference>
<dbReference type="SUPFAM" id="SSF52540">
    <property type="entry name" value="P-loop containing nucleoside triphosphate hydrolases"/>
    <property type="match status" value="1"/>
</dbReference>
<feature type="domain" description="RecA family profile 1" evidence="4">
    <location>
        <begin position="169"/>
        <end position="297"/>
    </location>
</feature>
<dbReference type="GO" id="GO:0003690">
    <property type="term" value="F:double-stranded DNA binding"/>
    <property type="evidence" value="ECO:0007669"/>
    <property type="project" value="TreeGrafter"/>
</dbReference>
<evidence type="ECO:0000256" key="3">
    <source>
        <dbReference type="ARBA" id="ARBA00023125"/>
    </source>
</evidence>
<dbReference type="GO" id="GO:0007131">
    <property type="term" value="P:reciprocal meiotic recombination"/>
    <property type="evidence" value="ECO:0007669"/>
    <property type="project" value="TreeGrafter"/>
</dbReference>
<name>A0A383W8W4_TETOB</name>
<keyword evidence="1" id="KW-0547">Nucleotide-binding</keyword>
<keyword evidence="2" id="KW-0067">ATP-binding</keyword>
<dbReference type="AlphaFoldDB" id="A0A383W8W4"/>
<dbReference type="SMART" id="SM00278">
    <property type="entry name" value="HhH1"/>
    <property type="match status" value="3"/>
</dbReference>
<evidence type="ECO:0000256" key="1">
    <source>
        <dbReference type="ARBA" id="ARBA00022741"/>
    </source>
</evidence>
<dbReference type="PIRSF" id="PIRSF005856">
    <property type="entry name" value="Rad51"/>
    <property type="match status" value="1"/>
</dbReference>
<dbReference type="STRING" id="3088.A0A383W8W4"/>
<dbReference type="GO" id="GO:0003697">
    <property type="term" value="F:single-stranded DNA binding"/>
    <property type="evidence" value="ECO:0007669"/>
    <property type="project" value="TreeGrafter"/>
</dbReference>
<dbReference type="InterPro" id="IPR013632">
    <property type="entry name" value="Rad51_C"/>
</dbReference>
<evidence type="ECO:0000313" key="6">
    <source>
        <dbReference type="Proteomes" id="UP000256970"/>
    </source>
</evidence>
<dbReference type="GO" id="GO:0006312">
    <property type="term" value="P:mitotic recombination"/>
    <property type="evidence" value="ECO:0007669"/>
    <property type="project" value="TreeGrafter"/>
</dbReference>
<evidence type="ECO:0000256" key="2">
    <source>
        <dbReference type="ARBA" id="ARBA00022840"/>
    </source>
</evidence>
<accession>A0A383W8W4</accession>
<sequence length="297" mass="31683">MAEQVAMEEGQVQGDEEMVVDDFQEIEALAELGVSAADVKKAKEGGFFTIQSLIMNPRKCLYAVKGLSEAKADKMLEATPSSKSLLLLLLLACVCCSCLQRLHAVKGLSEAKADKMLEAAKKLTSLRRLHAVKGLSEAKADKMLEAAKKLTTAGSWISGAEAMQKRAREIVKVTTGAAALDTLLGGGMETKAITELYGEYRTGKTQLCHTLCVAVQLPIAQGGGAGKAAYVDTEGTFRPERIRAIAARFNLDPDAVLDNIVVGRAHTVDGQMELLQAVGAKMVEEPYKLLSVDIAAS</sequence>
<dbReference type="GO" id="GO:0042148">
    <property type="term" value="P:DNA strand invasion"/>
    <property type="evidence" value="ECO:0007669"/>
    <property type="project" value="TreeGrafter"/>
</dbReference>
<reference evidence="5 6" key="1">
    <citation type="submission" date="2016-10" db="EMBL/GenBank/DDBJ databases">
        <authorList>
            <person name="Cai Z."/>
        </authorList>
    </citation>
    <scope>NUCLEOTIDE SEQUENCE [LARGE SCALE GENOMIC DNA]</scope>
</reference>
<gene>
    <name evidence="5" type="ORF">BQ4739_LOCUS13820</name>
</gene>
<dbReference type="GO" id="GO:0070192">
    <property type="term" value="P:chromosome organization involved in meiotic cell cycle"/>
    <property type="evidence" value="ECO:0007669"/>
    <property type="project" value="TreeGrafter"/>
</dbReference>
<dbReference type="Pfam" id="PF08423">
    <property type="entry name" value="Rad51"/>
    <property type="match status" value="1"/>
</dbReference>
<dbReference type="Gene3D" id="1.10.150.20">
    <property type="entry name" value="5' to 3' exonuclease, C-terminal subdomain"/>
    <property type="match status" value="3"/>
</dbReference>
<organism evidence="5 6">
    <name type="scientific">Tetradesmus obliquus</name>
    <name type="common">Green alga</name>
    <name type="synonym">Acutodesmus obliquus</name>
    <dbReference type="NCBI Taxonomy" id="3088"/>
    <lineage>
        <taxon>Eukaryota</taxon>
        <taxon>Viridiplantae</taxon>
        <taxon>Chlorophyta</taxon>
        <taxon>core chlorophytes</taxon>
        <taxon>Chlorophyceae</taxon>
        <taxon>CS clade</taxon>
        <taxon>Sphaeropleales</taxon>
        <taxon>Scenedesmaceae</taxon>
        <taxon>Tetradesmus</taxon>
    </lineage>
</organism>
<dbReference type="GO" id="GO:0000730">
    <property type="term" value="P:DNA recombinase assembly"/>
    <property type="evidence" value="ECO:0007669"/>
    <property type="project" value="TreeGrafter"/>
</dbReference>
<dbReference type="Proteomes" id="UP000256970">
    <property type="component" value="Unassembled WGS sequence"/>
</dbReference>
<dbReference type="InterPro" id="IPR027417">
    <property type="entry name" value="P-loop_NTPase"/>
</dbReference>
<dbReference type="Gene3D" id="3.40.50.300">
    <property type="entry name" value="P-loop containing nucleotide triphosphate hydrolases"/>
    <property type="match status" value="1"/>
</dbReference>
<dbReference type="EMBL" id="FNXT01001193">
    <property type="protein sequence ID" value="SZX73559.1"/>
    <property type="molecule type" value="Genomic_DNA"/>
</dbReference>
<dbReference type="InterPro" id="IPR020588">
    <property type="entry name" value="RecA_ATP-bd"/>
</dbReference>
<dbReference type="GO" id="GO:0000150">
    <property type="term" value="F:DNA strand exchange activity"/>
    <property type="evidence" value="ECO:0007669"/>
    <property type="project" value="TreeGrafter"/>
</dbReference>
<evidence type="ECO:0000259" key="4">
    <source>
        <dbReference type="PROSITE" id="PS50162"/>
    </source>
</evidence>
<keyword evidence="3" id="KW-0238">DNA-binding</keyword>
<dbReference type="PANTHER" id="PTHR22942">
    <property type="entry name" value="RECA/RAD51/RADA DNA STRAND-PAIRING FAMILY MEMBER"/>
    <property type="match status" value="1"/>
</dbReference>
<dbReference type="GO" id="GO:0140664">
    <property type="term" value="F:ATP-dependent DNA damage sensor activity"/>
    <property type="evidence" value="ECO:0007669"/>
    <property type="project" value="InterPro"/>
</dbReference>
<dbReference type="PANTHER" id="PTHR22942:SF30">
    <property type="entry name" value="MEIOTIC RECOMBINATION PROTEIN DMC1_LIM15 HOMOLOG"/>
    <property type="match status" value="1"/>
</dbReference>
<dbReference type="SUPFAM" id="SSF47794">
    <property type="entry name" value="Rad51 N-terminal domain-like"/>
    <property type="match status" value="1"/>
</dbReference>
<evidence type="ECO:0000313" key="5">
    <source>
        <dbReference type="EMBL" id="SZX73559.1"/>
    </source>
</evidence>
<dbReference type="InterPro" id="IPR010995">
    <property type="entry name" value="DNA_repair_Rad51/TF_NusA_a-hlx"/>
</dbReference>
<protein>
    <recommendedName>
        <fullName evidence="4">RecA family profile 1 domain-containing protein</fullName>
    </recommendedName>
</protein>
<dbReference type="GO" id="GO:0000794">
    <property type="term" value="C:condensed nuclear chromosome"/>
    <property type="evidence" value="ECO:0007669"/>
    <property type="project" value="TreeGrafter"/>
</dbReference>
<dbReference type="PROSITE" id="PS50162">
    <property type="entry name" value="RECA_2"/>
    <property type="match status" value="1"/>
</dbReference>
<dbReference type="InterPro" id="IPR003583">
    <property type="entry name" value="Hlx-hairpin-Hlx_DNA-bd_motif"/>
</dbReference>